<reference evidence="2 3" key="1">
    <citation type="submission" date="2024-04" db="EMBL/GenBank/DDBJ databases">
        <authorList>
            <person name="Fracassetti M."/>
        </authorList>
    </citation>
    <scope>NUCLEOTIDE SEQUENCE [LARGE SCALE GENOMIC DNA]</scope>
</reference>
<feature type="region of interest" description="Disordered" evidence="1">
    <location>
        <begin position="1"/>
        <end position="55"/>
    </location>
</feature>
<dbReference type="EMBL" id="OZ034817">
    <property type="protein sequence ID" value="CAL1381512.1"/>
    <property type="molecule type" value="Genomic_DNA"/>
</dbReference>
<protein>
    <submittedName>
        <fullName evidence="2">Uncharacterized protein</fullName>
    </submittedName>
</protein>
<name>A0AAV2E6P2_9ROSI</name>
<dbReference type="AlphaFoldDB" id="A0AAV2E6P2"/>
<keyword evidence="3" id="KW-1185">Reference proteome</keyword>
<evidence type="ECO:0000313" key="2">
    <source>
        <dbReference type="EMBL" id="CAL1381512.1"/>
    </source>
</evidence>
<gene>
    <name evidence="2" type="ORF">LTRI10_LOCUS22888</name>
</gene>
<evidence type="ECO:0000256" key="1">
    <source>
        <dbReference type="SAM" id="MobiDB-lite"/>
    </source>
</evidence>
<dbReference type="Proteomes" id="UP001497516">
    <property type="component" value="Chromosome 4"/>
</dbReference>
<sequence>MHANPPIQSRPPLNLAKDGGAVASADMQAGKVEAGARPTKEMAAKPRKRLSKSKGVEAGVAITRAAKLKGQCLAPLPRDTNPIFAADFIDEGAPDETASLNSLSEDDAGVFEIK</sequence>
<proteinExistence type="predicted"/>
<evidence type="ECO:0000313" key="3">
    <source>
        <dbReference type="Proteomes" id="UP001497516"/>
    </source>
</evidence>
<organism evidence="2 3">
    <name type="scientific">Linum trigynum</name>
    <dbReference type="NCBI Taxonomy" id="586398"/>
    <lineage>
        <taxon>Eukaryota</taxon>
        <taxon>Viridiplantae</taxon>
        <taxon>Streptophyta</taxon>
        <taxon>Embryophyta</taxon>
        <taxon>Tracheophyta</taxon>
        <taxon>Spermatophyta</taxon>
        <taxon>Magnoliopsida</taxon>
        <taxon>eudicotyledons</taxon>
        <taxon>Gunneridae</taxon>
        <taxon>Pentapetalae</taxon>
        <taxon>rosids</taxon>
        <taxon>fabids</taxon>
        <taxon>Malpighiales</taxon>
        <taxon>Linaceae</taxon>
        <taxon>Linum</taxon>
    </lineage>
</organism>
<accession>A0AAV2E6P2</accession>